<dbReference type="GO" id="GO:0046872">
    <property type="term" value="F:metal ion binding"/>
    <property type="evidence" value="ECO:0007669"/>
    <property type="project" value="UniProtKB-KW"/>
</dbReference>
<proteinExistence type="predicted"/>
<name>A0A9P8AIQ7_9ASCO</name>
<feature type="binding site" evidence="3">
    <location>
        <position position="126"/>
    </location>
    <ligand>
        <name>Zn(2+)</name>
        <dbReference type="ChEBI" id="CHEBI:29105"/>
    </ligand>
</feature>
<keyword evidence="2 3" id="KW-0862">Zinc</keyword>
<dbReference type="GeneID" id="66117688"/>
<gene>
    <name evidence="4" type="primary">COX4</name>
    <name evidence="4" type="ORF">KQ657_004314</name>
</gene>
<feature type="binding site" evidence="3">
    <location>
        <position position="141"/>
    </location>
    <ligand>
        <name>Zn(2+)</name>
        <dbReference type="ChEBI" id="CHEBI:29105"/>
    </ligand>
</feature>
<feature type="binding site" evidence="3">
    <location>
        <position position="115"/>
    </location>
    <ligand>
        <name>Zn(2+)</name>
        <dbReference type="ChEBI" id="CHEBI:29105"/>
    </ligand>
</feature>
<evidence type="ECO:0000256" key="1">
    <source>
        <dbReference type="ARBA" id="ARBA00022723"/>
    </source>
</evidence>
<sequence>MYNIYRLARSFRVARTSTRLLSTTRVLAQTKVATKTASTLSEVTGPDDSLIGPGAQPGTIPTDIDQATGLERFEMLGKREGIDVFDVENPIFEGKGTYNDPYLVPTYVGYRYVGCRGKISEGEEDHKAYWMKVEGDKLSRCWQCGTAFKGKYLGRPEHSHH</sequence>
<evidence type="ECO:0000313" key="4">
    <source>
        <dbReference type="EMBL" id="KAG7194638.1"/>
    </source>
</evidence>
<evidence type="ECO:0000313" key="5">
    <source>
        <dbReference type="Proteomes" id="UP000790833"/>
    </source>
</evidence>
<evidence type="ECO:0000256" key="3">
    <source>
        <dbReference type="PIRSR" id="PIRSR602124-2"/>
    </source>
</evidence>
<dbReference type="PANTHER" id="PTHR10122:SF0">
    <property type="entry name" value="CYTOCHROME C OXIDASE SUBUNIT 5B, ISOFORM A-RELATED"/>
    <property type="match status" value="1"/>
</dbReference>
<dbReference type="GO" id="GO:0005740">
    <property type="term" value="C:mitochondrial envelope"/>
    <property type="evidence" value="ECO:0007669"/>
    <property type="project" value="InterPro"/>
</dbReference>
<dbReference type="OrthoDB" id="10249250at2759"/>
<dbReference type="SUPFAM" id="SSF57802">
    <property type="entry name" value="Rubredoxin-like"/>
    <property type="match status" value="1"/>
</dbReference>
<dbReference type="GO" id="GO:0006123">
    <property type="term" value="P:mitochondrial electron transport, cytochrome c to oxygen"/>
    <property type="evidence" value="ECO:0007669"/>
    <property type="project" value="InterPro"/>
</dbReference>
<dbReference type="AlphaFoldDB" id="A0A9P8AIQ7"/>
<dbReference type="EMBL" id="JAHMUF010000006">
    <property type="protein sequence ID" value="KAG7194638.1"/>
    <property type="molecule type" value="Genomic_DNA"/>
</dbReference>
<accession>A0A9P8AIQ7</accession>
<organism evidence="4 5">
    <name type="scientific">Scheffersomyces spartinae</name>
    <dbReference type="NCBI Taxonomy" id="45513"/>
    <lineage>
        <taxon>Eukaryota</taxon>
        <taxon>Fungi</taxon>
        <taxon>Dikarya</taxon>
        <taxon>Ascomycota</taxon>
        <taxon>Saccharomycotina</taxon>
        <taxon>Pichiomycetes</taxon>
        <taxon>Debaryomycetaceae</taxon>
        <taxon>Scheffersomyces</taxon>
    </lineage>
</organism>
<reference evidence="4" key="1">
    <citation type="submission" date="2021-03" db="EMBL/GenBank/DDBJ databases">
        <authorList>
            <person name="Palmer J.M."/>
        </authorList>
    </citation>
    <scope>NUCLEOTIDE SEQUENCE</scope>
    <source>
        <strain evidence="4">ARV_011</strain>
    </source>
</reference>
<dbReference type="InterPro" id="IPR036972">
    <property type="entry name" value="Cyt_c_oxidase_su5b_sf"/>
</dbReference>
<dbReference type="RefSeq" id="XP_043050185.1">
    <property type="nucleotide sequence ID" value="XM_043194988.1"/>
</dbReference>
<keyword evidence="1 3" id="KW-0479">Metal-binding</keyword>
<protein>
    <submittedName>
        <fullName evidence="4">Cytochrome c oxidase subunit 4</fullName>
    </submittedName>
</protein>
<dbReference type="PANTHER" id="PTHR10122">
    <property type="entry name" value="CYTOCHROME C OXIDASE SUBUNIT 5B, MITOCHONDRIAL"/>
    <property type="match status" value="1"/>
</dbReference>
<dbReference type="CDD" id="cd00924">
    <property type="entry name" value="Cyt_c_Oxidase_Vb"/>
    <property type="match status" value="1"/>
</dbReference>
<dbReference type="Pfam" id="PF01215">
    <property type="entry name" value="COX5B"/>
    <property type="match status" value="1"/>
</dbReference>
<comment type="caution">
    <text evidence="4">The sequence shown here is derived from an EMBL/GenBank/DDBJ whole genome shotgun (WGS) entry which is preliminary data.</text>
</comment>
<feature type="binding site" evidence="3">
    <location>
        <position position="144"/>
    </location>
    <ligand>
        <name>Zn(2+)</name>
        <dbReference type="ChEBI" id="CHEBI:29105"/>
    </ligand>
</feature>
<dbReference type="GO" id="GO:0045277">
    <property type="term" value="C:respiratory chain complex IV"/>
    <property type="evidence" value="ECO:0007669"/>
    <property type="project" value="InterPro"/>
</dbReference>
<dbReference type="Gene3D" id="2.60.11.10">
    <property type="entry name" value="Cytochrome c oxidase, subunit Vb"/>
    <property type="match status" value="1"/>
</dbReference>
<dbReference type="InterPro" id="IPR002124">
    <property type="entry name" value="Cyt_c_oxidase_su5b"/>
</dbReference>
<keyword evidence="5" id="KW-1185">Reference proteome</keyword>
<evidence type="ECO:0000256" key="2">
    <source>
        <dbReference type="ARBA" id="ARBA00022833"/>
    </source>
</evidence>
<dbReference type="Proteomes" id="UP000790833">
    <property type="component" value="Unassembled WGS sequence"/>
</dbReference>
<dbReference type="PROSITE" id="PS51359">
    <property type="entry name" value="COX5B_2"/>
    <property type="match status" value="1"/>
</dbReference>